<accession>A0ABW8TJS8</accession>
<comment type="caution">
    <text evidence="7">The sequence shown here is derived from an EMBL/GenBank/DDBJ whole genome shotgun (WGS) entry which is preliminary data.</text>
</comment>
<dbReference type="InterPro" id="IPR013783">
    <property type="entry name" value="Ig-like_fold"/>
</dbReference>
<dbReference type="Pfam" id="PF01520">
    <property type="entry name" value="Amidase_3"/>
    <property type="match status" value="1"/>
</dbReference>
<evidence type="ECO:0000256" key="1">
    <source>
        <dbReference type="ARBA" id="ARBA00010646"/>
    </source>
</evidence>
<dbReference type="InterPro" id="IPR002508">
    <property type="entry name" value="MurNAc-LAA_cat"/>
</dbReference>
<dbReference type="Gene3D" id="2.60.40.10">
    <property type="entry name" value="Immunoglobulins"/>
    <property type="match status" value="1"/>
</dbReference>
<protein>
    <submittedName>
        <fullName evidence="7">N-acetylmuramoyl-L-alanine amidase</fullName>
        <ecNumber evidence="7">3.5.1.28</ecNumber>
    </submittedName>
</protein>
<evidence type="ECO:0000256" key="3">
    <source>
        <dbReference type="ARBA" id="ARBA00022801"/>
    </source>
</evidence>
<dbReference type="SUPFAM" id="SSF51445">
    <property type="entry name" value="(Trans)glycosidases"/>
    <property type="match status" value="1"/>
</dbReference>
<dbReference type="SMART" id="SM00641">
    <property type="entry name" value="Glyco_25"/>
    <property type="match status" value="1"/>
</dbReference>
<keyword evidence="5" id="KW-0812">Transmembrane</keyword>
<evidence type="ECO:0000313" key="8">
    <source>
        <dbReference type="Proteomes" id="UP001623592"/>
    </source>
</evidence>
<sequence>MLIKKVNMLVCKISIPFLFVLVLISFMIIPTNFIKAASENQYKGIDVSNWQGSIDVSKIKNAGYSFVISKITEGSTYIDKYGKQDIDNTKENGLIAGAYHFARFQNKEEAIEEANFFKQNCPSNVDFVVLDFEQQCDGDMTDACLAFLDSVSTIAPAVIYCNPSHINEHLNSNITKYPLWIANYGVSTPSTPKWGTYAIWQYSENGQVDGVDGAVDLDITGPAFDTIFKHQPGNDDGKLESKIDLEINDGQTYYSGNIDVKGWTLNSSGAASVKLFVDGGYKTTVNCNLPTPDLAGKYPQYPNSADSGYEYKLSLSNGHHKIRVSYVDNKGNEVSKEVNINVDENTDPNVPIKTIDPKSNVDTNKIWTIKFNSKLDEKTVNSKTIQVYDSEGNAVNVGITYKIDSNEVVISPPSSGYESGKNYTIKITNGVKNVDGKALSAVTIMNFTIKTLSNPNPQPDPSKASYTITIDPGHGGYDSGSVGQNGTLEKNITLDIGLKAGEILKQHNINVVYTRTSDQVSWPSSEGEDLQARCDISNNANSNAFVSIHINSFDSNNAYGTETYYYPTSLKGQALANFIQTQLVNDLGTYNRGVKTGNYYVLKDTQAPAVITEIAFISNSKEEKELNDSSFRNKAAQAIADGILKYLGME</sequence>
<dbReference type="InterPro" id="IPR014755">
    <property type="entry name" value="Cu-Rt/internalin_Ig-like"/>
</dbReference>
<feature type="transmembrane region" description="Helical" evidence="5">
    <location>
        <begin position="9"/>
        <end position="29"/>
    </location>
</feature>
<dbReference type="InterPro" id="IPR018077">
    <property type="entry name" value="Glyco_hydro_fam25_subgr"/>
</dbReference>
<dbReference type="PANTHER" id="PTHR30404">
    <property type="entry name" value="N-ACETYLMURAMOYL-L-ALANINE AMIDASE"/>
    <property type="match status" value="1"/>
</dbReference>
<keyword evidence="3 7" id="KW-0378">Hydrolase</keyword>
<organism evidence="7 8">
    <name type="scientific">Clostridium neuense</name>
    <dbReference type="NCBI Taxonomy" id="1728934"/>
    <lineage>
        <taxon>Bacteria</taxon>
        <taxon>Bacillati</taxon>
        <taxon>Bacillota</taxon>
        <taxon>Clostridia</taxon>
        <taxon>Eubacteriales</taxon>
        <taxon>Clostridiaceae</taxon>
        <taxon>Clostridium</taxon>
    </lineage>
</organism>
<dbReference type="CDD" id="cd02696">
    <property type="entry name" value="MurNAc-LAA"/>
    <property type="match status" value="1"/>
</dbReference>
<comment type="similarity">
    <text evidence="1">Belongs to the glycosyl hydrolase 25 family.</text>
</comment>
<dbReference type="Proteomes" id="UP001623592">
    <property type="component" value="Unassembled WGS sequence"/>
</dbReference>
<gene>
    <name evidence="7" type="ORF">ACJDT4_20340</name>
</gene>
<evidence type="ECO:0000259" key="6">
    <source>
        <dbReference type="SMART" id="SM00646"/>
    </source>
</evidence>
<keyword evidence="5" id="KW-1133">Transmembrane helix</keyword>
<dbReference type="RefSeq" id="WP_406789419.1">
    <property type="nucleotide sequence ID" value="NZ_JBJIAA010000020.1"/>
</dbReference>
<dbReference type="EMBL" id="JBJIAA010000020">
    <property type="protein sequence ID" value="MFL0252762.1"/>
    <property type="molecule type" value="Genomic_DNA"/>
</dbReference>
<dbReference type="InterPro" id="IPR017853">
    <property type="entry name" value="GH"/>
</dbReference>
<dbReference type="Gene3D" id="3.20.20.80">
    <property type="entry name" value="Glycosidases"/>
    <property type="match status" value="1"/>
</dbReference>
<name>A0ABW8TJS8_9CLOT</name>
<evidence type="ECO:0000256" key="4">
    <source>
        <dbReference type="ARBA" id="ARBA00023295"/>
    </source>
</evidence>
<reference evidence="7 8" key="1">
    <citation type="submission" date="2024-11" db="EMBL/GenBank/DDBJ databases">
        <authorList>
            <person name="Heng Y.C."/>
            <person name="Lim A.C.H."/>
            <person name="Lee J.K.Y."/>
            <person name="Kittelmann S."/>
        </authorList>
    </citation>
    <scope>NUCLEOTIDE SEQUENCE [LARGE SCALE GENOMIC DNA]</scope>
    <source>
        <strain evidence="7 8">WILCCON 0114</strain>
    </source>
</reference>
<evidence type="ECO:0000313" key="7">
    <source>
        <dbReference type="EMBL" id="MFL0252762.1"/>
    </source>
</evidence>
<dbReference type="EC" id="3.5.1.28" evidence="7"/>
<dbReference type="SUPFAM" id="SSF53187">
    <property type="entry name" value="Zn-dependent exopeptidases"/>
    <property type="match status" value="1"/>
</dbReference>
<proteinExistence type="inferred from homology"/>
<feature type="domain" description="MurNAc-LAA" evidence="6">
    <location>
        <begin position="534"/>
        <end position="644"/>
    </location>
</feature>
<dbReference type="Gene3D" id="2.60.40.1220">
    <property type="match status" value="1"/>
</dbReference>
<keyword evidence="8" id="KW-1185">Reference proteome</keyword>
<dbReference type="InterPro" id="IPR002053">
    <property type="entry name" value="Glyco_hydro_25"/>
</dbReference>
<dbReference type="PANTHER" id="PTHR30404:SF0">
    <property type="entry name" value="N-ACETYLMURAMOYL-L-ALANINE AMIDASE AMIC"/>
    <property type="match status" value="1"/>
</dbReference>
<dbReference type="SMART" id="SM00646">
    <property type="entry name" value="Ami_3"/>
    <property type="match status" value="1"/>
</dbReference>
<dbReference type="Gene3D" id="3.40.630.40">
    <property type="entry name" value="Zn-dependent exopeptidases"/>
    <property type="match status" value="1"/>
</dbReference>
<dbReference type="InterPro" id="IPR050695">
    <property type="entry name" value="N-acetylmuramoyl_amidase_3"/>
</dbReference>
<dbReference type="Pfam" id="PF01183">
    <property type="entry name" value="Glyco_hydro_25"/>
    <property type="match status" value="1"/>
</dbReference>
<keyword evidence="2" id="KW-0732">Signal</keyword>
<dbReference type="PROSITE" id="PS51904">
    <property type="entry name" value="GLYCOSYL_HYDROL_F25_2"/>
    <property type="match status" value="1"/>
</dbReference>
<keyword evidence="4" id="KW-0326">Glycosidase</keyword>
<dbReference type="CDD" id="cd00599">
    <property type="entry name" value="GH25_muramidase"/>
    <property type="match status" value="1"/>
</dbReference>
<keyword evidence="5" id="KW-0472">Membrane</keyword>
<dbReference type="Pfam" id="PF13205">
    <property type="entry name" value="Big_5"/>
    <property type="match status" value="1"/>
</dbReference>
<dbReference type="GO" id="GO:0008745">
    <property type="term" value="F:N-acetylmuramoyl-L-alanine amidase activity"/>
    <property type="evidence" value="ECO:0007669"/>
    <property type="project" value="UniProtKB-EC"/>
</dbReference>
<dbReference type="InterPro" id="IPR032812">
    <property type="entry name" value="SbsA_Ig"/>
</dbReference>
<evidence type="ECO:0000256" key="2">
    <source>
        <dbReference type="ARBA" id="ARBA00022729"/>
    </source>
</evidence>
<evidence type="ECO:0000256" key="5">
    <source>
        <dbReference type="SAM" id="Phobius"/>
    </source>
</evidence>